<dbReference type="GO" id="GO:0043565">
    <property type="term" value="F:sequence-specific DNA binding"/>
    <property type="evidence" value="ECO:0007669"/>
    <property type="project" value="TreeGrafter"/>
</dbReference>
<dbReference type="PANTHER" id="PTHR36966:SF1">
    <property type="entry name" value="REP-ASSOCIATED TYROSINE TRANSPOSASE"/>
    <property type="match status" value="1"/>
</dbReference>
<sequence>MQDNKIFYRRNLPHYQPAYATYFTTFRLTGSLPAEVIARLKEEHRQNEKLLLKIRDEKIRKQEILDMHKRHFGNFDEMLDQAANNQNWLRDDRVAQVIIEAMHFRDKKTYNLLAYCIMPNHVHMVFTIGRRTSSPYKGKTASGAYIVTKILENLKWYTAVKANKILNRKGAFWQHESYDHVVRDGKESERIINYVLHNPVRAGLVSSRDQWKWSYERNSTHNI</sequence>
<name>A0A0M2V2Y8_9BACT</name>
<evidence type="ECO:0000259" key="1">
    <source>
        <dbReference type="SMART" id="SM01321"/>
    </source>
</evidence>
<protein>
    <recommendedName>
        <fullName evidence="1">Transposase IS200-like domain-containing protein</fullName>
    </recommendedName>
</protein>
<dbReference type="GO" id="GO:0006313">
    <property type="term" value="P:DNA transposition"/>
    <property type="evidence" value="ECO:0007669"/>
    <property type="project" value="InterPro"/>
</dbReference>
<reference evidence="2 3" key="1">
    <citation type="journal article" date="2013" name="BMC Microbiol.">
        <title>Identification of the type II cytochrome c maturation pathway in anammox bacteria by comparative genomics.</title>
        <authorList>
            <person name="Ferousi C."/>
            <person name="Speth D.R."/>
            <person name="Reimann J."/>
            <person name="Op den Camp H.J."/>
            <person name="Allen J.W."/>
            <person name="Keltjens J.T."/>
            <person name="Jetten M.S."/>
        </authorList>
    </citation>
    <scope>NUCLEOTIDE SEQUENCE [LARGE SCALE GENOMIC DNA]</scope>
    <source>
        <strain evidence="2">RU1</strain>
    </source>
</reference>
<dbReference type="InterPro" id="IPR036515">
    <property type="entry name" value="Transposase_17_sf"/>
</dbReference>
<feature type="domain" description="Transposase IS200-like" evidence="1">
    <location>
        <begin position="81"/>
        <end position="198"/>
    </location>
</feature>
<dbReference type="InterPro" id="IPR002686">
    <property type="entry name" value="Transposase_17"/>
</dbReference>
<dbReference type="Gene3D" id="3.30.70.1290">
    <property type="entry name" value="Transposase IS200-like"/>
    <property type="match status" value="1"/>
</dbReference>
<evidence type="ECO:0000313" key="3">
    <source>
        <dbReference type="Proteomes" id="UP000034954"/>
    </source>
</evidence>
<accession>A0A0M2V2Y8</accession>
<organism evidence="2 3">
    <name type="scientific">Candidatus Brocadia fulgida</name>
    <dbReference type="NCBI Taxonomy" id="380242"/>
    <lineage>
        <taxon>Bacteria</taxon>
        <taxon>Pseudomonadati</taxon>
        <taxon>Planctomycetota</taxon>
        <taxon>Candidatus Brocadiia</taxon>
        <taxon>Candidatus Brocadiales</taxon>
        <taxon>Candidatus Brocadiaceae</taxon>
        <taxon>Candidatus Brocadia</taxon>
    </lineage>
</organism>
<dbReference type="SUPFAM" id="SSF143422">
    <property type="entry name" value="Transposase IS200-like"/>
    <property type="match status" value="1"/>
</dbReference>
<gene>
    <name evidence="2" type="ORF">BROFUL_00220</name>
</gene>
<proteinExistence type="predicted"/>
<dbReference type="AlphaFoldDB" id="A0A0M2V2Y8"/>
<dbReference type="GO" id="GO:0004803">
    <property type="term" value="F:transposase activity"/>
    <property type="evidence" value="ECO:0007669"/>
    <property type="project" value="InterPro"/>
</dbReference>
<evidence type="ECO:0000313" key="2">
    <source>
        <dbReference type="EMBL" id="KKO21049.1"/>
    </source>
</evidence>
<dbReference type="PANTHER" id="PTHR36966">
    <property type="entry name" value="REP-ASSOCIATED TYROSINE TRANSPOSASE"/>
    <property type="match status" value="1"/>
</dbReference>
<dbReference type="Proteomes" id="UP000034954">
    <property type="component" value="Unassembled WGS sequence"/>
</dbReference>
<keyword evidence="3" id="KW-1185">Reference proteome</keyword>
<dbReference type="InterPro" id="IPR052715">
    <property type="entry name" value="RAYT_transposase"/>
</dbReference>
<dbReference type="SMART" id="SM01321">
    <property type="entry name" value="Y1_Tnp"/>
    <property type="match status" value="1"/>
</dbReference>
<comment type="caution">
    <text evidence="2">The sequence shown here is derived from an EMBL/GenBank/DDBJ whole genome shotgun (WGS) entry which is preliminary data.</text>
</comment>
<dbReference type="EMBL" id="LAQJ01000027">
    <property type="protein sequence ID" value="KKO21049.1"/>
    <property type="molecule type" value="Genomic_DNA"/>
</dbReference>